<feature type="zinc finger region" description="dksA C4-type" evidence="4">
    <location>
        <begin position="95"/>
        <end position="119"/>
    </location>
</feature>
<dbReference type="PANTHER" id="PTHR33823:SF4">
    <property type="entry name" value="GENERAL STRESS PROTEIN 16O"/>
    <property type="match status" value="1"/>
</dbReference>
<proteinExistence type="predicted"/>
<evidence type="ECO:0000313" key="7">
    <source>
        <dbReference type="EMBL" id="PQD95179.1"/>
    </source>
</evidence>
<evidence type="ECO:0000256" key="5">
    <source>
        <dbReference type="SAM" id="MobiDB-lite"/>
    </source>
</evidence>
<dbReference type="InterPro" id="IPR014240">
    <property type="entry name" value="YteA"/>
</dbReference>
<evidence type="ECO:0000259" key="6">
    <source>
        <dbReference type="Pfam" id="PF01258"/>
    </source>
</evidence>
<dbReference type="EMBL" id="PKOZ01000005">
    <property type="protein sequence ID" value="PQD95179.1"/>
    <property type="molecule type" value="Genomic_DNA"/>
</dbReference>
<dbReference type="RefSeq" id="WP_104849439.1">
    <property type="nucleotide sequence ID" value="NZ_PKOZ01000005.1"/>
</dbReference>
<dbReference type="Gene3D" id="1.20.120.910">
    <property type="entry name" value="DksA, coiled-coil domain"/>
    <property type="match status" value="1"/>
</dbReference>
<keyword evidence="3" id="KW-0862">Zinc</keyword>
<dbReference type="Pfam" id="PF01258">
    <property type="entry name" value="zf-dskA_traR"/>
    <property type="match status" value="1"/>
</dbReference>
<feature type="domain" description="Zinc finger DksA/TraR C4-type" evidence="6">
    <location>
        <begin position="90"/>
        <end position="118"/>
    </location>
</feature>
<dbReference type="OrthoDB" id="9811543at2"/>
<dbReference type="InterPro" id="IPR037187">
    <property type="entry name" value="DnaK_N"/>
</dbReference>
<dbReference type="PANTHER" id="PTHR33823">
    <property type="entry name" value="RNA POLYMERASE-BINDING TRANSCRIPTION FACTOR DKSA-RELATED"/>
    <property type="match status" value="1"/>
</dbReference>
<evidence type="ECO:0000256" key="1">
    <source>
        <dbReference type="ARBA" id="ARBA00022723"/>
    </source>
</evidence>
<dbReference type="AlphaFoldDB" id="A0A2S7MZI3"/>
<dbReference type="SUPFAM" id="SSF57716">
    <property type="entry name" value="Glucocorticoid receptor-like (DNA-binding domain)"/>
    <property type="match status" value="1"/>
</dbReference>
<dbReference type="GO" id="GO:0008270">
    <property type="term" value="F:zinc ion binding"/>
    <property type="evidence" value="ECO:0007669"/>
    <property type="project" value="UniProtKB-KW"/>
</dbReference>
<dbReference type="PROSITE" id="PS51128">
    <property type="entry name" value="ZF_DKSA_2"/>
    <property type="match status" value="1"/>
</dbReference>
<protein>
    <recommendedName>
        <fullName evidence="6">Zinc finger DksA/TraR C4-type domain-containing protein</fullName>
    </recommendedName>
</protein>
<dbReference type="NCBIfam" id="TIGR02890">
    <property type="entry name" value="bacill_yteA"/>
    <property type="match status" value="1"/>
</dbReference>
<evidence type="ECO:0000256" key="4">
    <source>
        <dbReference type="PROSITE-ProRule" id="PRU00510"/>
    </source>
</evidence>
<dbReference type="SUPFAM" id="SSF109635">
    <property type="entry name" value="DnaK suppressor protein DksA, alpha-hairpin domain"/>
    <property type="match status" value="1"/>
</dbReference>
<comment type="caution">
    <text evidence="7">The sequence shown here is derived from an EMBL/GenBank/DDBJ whole genome shotgun (WGS) entry which is preliminary data.</text>
</comment>
<feature type="compositionally biased region" description="Basic and acidic residues" evidence="5">
    <location>
        <begin position="237"/>
        <end position="255"/>
    </location>
</feature>
<name>A0A2S7MZI3_9BACI</name>
<organism evidence="7 8">
    <name type="scientific">Pradoshia eiseniae</name>
    <dbReference type="NCBI Taxonomy" id="2064768"/>
    <lineage>
        <taxon>Bacteria</taxon>
        <taxon>Bacillati</taxon>
        <taxon>Bacillota</taxon>
        <taxon>Bacilli</taxon>
        <taxon>Bacillales</taxon>
        <taxon>Bacillaceae</taxon>
        <taxon>Pradoshia</taxon>
    </lineage>
</organism>
<dbReference type="InterPro" id="IPR000962">
    <property type="entry name" value="Znf_DskA_TraR"/>
</dbReference>
<reference evidence="7 8" key="1">
    <citation type="submission" date="2017-12" db="EMBL/GenBank/DDBJ databases">
        <title>Taxonomic description and draft genome of Pradoshia cofamensis Gen. nov., sp. nov., a thermotolerant bacillale isolated from anterior gut of earthworm Eisenia fetida.</title>
        <authorList>
            <person name="Saha T."/>
            <person name="Chakraborty R."/>
        </authorList>
    </citation>
    <scope>NUCLEOTIDE SEQUENCE [LARGE SCALE GENOMIC DNA]</scope>
    <source>
        <strain evidence="7 8">EAG3</strain>
    </source>
</reference>
<keyword evidence="1" id="KW-0479">Metal-binding</keyword>
<evidence type="ECO:0000256" key="2">
    <source>
        <dbReference type="ARBA" id="ARBA00022771"/>
    </source>
</evidence>
<dbReference type="Proteomes" id="UP000239663">
    <property type="component" value="Unassembled WGS sequence"/>
</dbReference>
<keyword evidence="2" id="KW-0863">Zinc-finger</keyword>
<evidence type="ECO:0000256" key="3">
    <source>
        <dbReference type="ARBA" id="ARBA00022833"/>
    </source>
</evidence>
<evidence type="ECO:0000313" key="8">
    <source>
        <dbReference type="Proteomes" id="UP000239663"/>
    </source>
</evidence>
<gene>
    <name evidence="7" type="ORF">CYL18_10360</name>
</gene>
<feature type="region of interest" description="Disordered" evidence="5">
    <location>
        <begin position="235"/>
        <end position="261"/>
    </location>
</feature>
<accession>A0A2S7MZI3</accession>
<sequence length="261" mass="30261">MLSSAQLAVLKEKLTERKNEVEKHISLNDHFGLHKDENFYNYVGELSVYDNHPADTGTELYEREKDISLNELFEEELKDINEALQAMEKGEYGKCSVCGKDIPFERLEAVPFTEYCIEHTPDQTVSHTRPVEEEVLHPLYSKKHPTEVIGFDEEDSWQAVAEWGSSDSPSDYYDPKEHYDQVYLNSDEHIGYVEDIENFAGNDIDGRNVQIYPTAELEQLKDILDEEGIMTTFGDLKPYEEHPYTEEYAEAHKDEDDFTDE</sequence>
<keyword evidence="8" id="KW-1185">Reference proteome</keyword>